<reference evidence="1 2" key="1">
    <citation type="submission" date="2015-01" db="EMBL/GenBank/DDBJ databases">
        <title>The Genome Sequence of Cryptococcus gattii Ram5.</title>
        <authorList>
            <consortium name="The Broad Institute Genomics Platform"/>
            <person name="Cuomo C."/>
            <person name="Litvintseva A."/>
            <person name="Chen Y."/>
            <person name="Heitman J."/>
            <person name="Sun S."/>
            <person name="Springer D."/>
            <person name="Dromer F."/>
            <person name="Young S."/>
            <person name="Zeng Q."/>
            <person name="Gargeya S."/>
            <person name="Abouelleil A."/>
            <person name="Alvarado L."/>
            <person name="Chapman S.B."/>
            <person name="Gainer-Dewar J."/>
            <person name="Goldberg J."/>
            <person name="Griggs A."/>
            <person name="Gujja S."/>
            <person name="Hansen M."/>
            <person name="Howarth C."/>
            <person name="Imamovic A."/>
            <person name="Larimer J."/>
            <person name="Murphy C."/>
            <person name="Naylor J."/>
            <person name="Pearson M."/>
            <person name="Priest M."/>
            <person name="Roberts A."/>
            <person name="Saif S."/>
            <person name="Shea T."/>
            <person name="Sykes S."/>
            <person name="Wortman J."/>
            <person name="Nusbaum C."/>
            <person name="Birren B."/>
        </authorList>
    </citation>
    <scope>NUCLEOTIDE SEQUENCE [LARGE SCALE GENOMIC DNA]</scope>
    <source>
        <strain evidence="1 2">Ram5</strain>
    </source>
</reference>
<organism evidence="1 2">
    <name type="scientific">Cryptococcus deuterogattii Ram5</name>
    <dbReference type="NCBI Taxonomy" id="1296110"/>
    <lineage>
        <taxon>Eukaryota</taxon>
        <taxon>Fungi</taxon>
        <taxon>Dikarya</taxon>
        <taxon>Basidiomycota</taxon>
        <taxon>Agaricomycotina</taxon>
        <taxon>Tremellomycetes</taxon>
        <taxon>Tremellales</taxon>
        <taxon>Cryptococcaceae</taxon>
        <taxon>Cryptococcus</taxon>
        <taxon>Cryptococcus gattii species complex</taxon>
    </lineage>
</organism>
<protein>
    <submittedName>
        <fullName evidence="1">Unplaced genomic scaffold supercont1.14, whole genome shotgun sequence</fullName>
    </submittedName>
</protein>
<dbReference type="AlphaFoldDB" id="A0A0D0V1J6"/>
<keyword evidence="2" id="KW-1185">Reference proteome</keyword>
<sequence length="140" mass="15840">MYEKIGRCEAAFTCTDDFSKDDLVKAMDLEPSINIGRSRWEMHLGMPGSEESFLKPYYELLISKTRWIDSRASSVKAGIETLNSHEGDFDKRVSILSRALLKQLAEKRVTQSAYDTVTANVLDTPQRTKDALVDIMSNTE</sequence>
<gene>
    <name evidence="1" type="ORF">I313_05460</name>
</gene>
<evidence type="ECO:0000313" key="2">
    <source>
        <dbReference type="Proteomes" id="UP000053392"/>
    </source>
</evidence>
<name>A0A0D0V1J6_9TREE</name>
<evidence type="ECO:0000313" key="1">
    <source>
        <dbReference type="EMBL" id="KIR38820.1"/>
    </source>
</evidence>
<accession>A0A0D0V1J6</accession>
<dbReference type="HOGENOM" id="CLU_1835080_0_0_1"/>
<dbReference type="EMBL" id="KN847909">
    <property type="protein sequence ID" value="KIR38820.1"/>
    <property type="molecule type" value="Genomic_DNA"/>
</dbReference>
<dbReference type="OrthoDB" id="10547559at2759"/>
<proteinExistence type="predicted"/>
<dbReference type="Proteomes" id="UP000053392">
    <property type="component" value="Unassembled WGS sequence"/>
</dbReference>